<dbReference type="GO" id="GO:0000166">
    <property type="term" value="F:nucleotide binding"/>
    <property type="evidence" value="ECO:0007669"/>
    <property type="project" value="InterPro"/>
</dbReference>
<feature type="compositionally biased region" description="Basic and acidic residues" evidence="6">
    <location>
        <begin position="895"/>
        <end position="904"/>
    </location>
</feature>
<dbReference type="STRING" id="870435.A0A0C3J0T9"/>
<dbReference type="GO" id="GO:0071038">
    <property type="term" value="P:TRAMP-dependent tRNA surveillance pathway"/>
    <property type="evidence" value="ECO:0007669"/>
    <property type="project" value="TreeGrafter"/>
</dbReference>
<keyword evidence="9" id="KW-1185">Reference proteome</keyword>
<dbReference type="InterPro" id="IPR002121">
    <property type="entry name" value="HRDC_dom"/>
</dbReference>
<dbReference type="InterPro" id="IPR002562">
    <property type="entry name" value="3'-5'_exonuclease_dom"/>
</dbReference>
<dbReference type="InParanoid" id="A0A0C3J0T9"/>
<dbReference type="GO" id="GO:0000467">
    <property type="term" value="P:exonucleolytic trimming to generate mature 3'-end of 5.8S rRNA from tricistronic rRNA transcript (SSU-rRNA, 5.8S rRNA, LSU-rRNA)"/>
    <property type="evidence" value="ECO:0007669"/>
    <property type="project" value="InterPro"/>
</dbReference>
<evidence type="ECO:0000313" key="8">
    <source>
        <dbReference type="EMBL" id="KIO02693.1"/>
    </source>
</evidence>
<evidence type="ECO:0000259" key="7">
    <source>
        <dbReference type="PROSITE" id="PS50967"/>
    </source>
</evidence>
<dbReference type="OrthoDB" id="2250022at2759"/>
<dbReference type="GO" id="GO:0071037">
    <property type="term" value="P:nuclear polyadenylation-dependent snRNA catabolic process"/>
    <property type="evidence" value="ECO:0007669"/>
    <property type="project" value="TreeGrafter"/>
</dbReference>
<feature type="compositionally biased region" description="Polar residues" evidence="6">
    <location>
        <begin position="649"/>
        <end position="659"/>
    </location>
</feature>
<dbReference type="SMART" id="SM00474">
    <property type="entry name" value="35EXOc"/>
    <property type="match status" value="1"/>
</dbReference>
<feature type="region of interest" description="Disordered" evidence="6">
    <location>
        <begin position="638"/>
        <end position="659"/>
    </location>
</feature>
<evidence type="ECO:0000256" key="2">
    <source>
        <dbReference type="ARBA" id="ARBA00022552"/>
    </source>
</evidence>
<dbReference type="Gene3D" id="1.10.150.80">
    <property type="entry name" value="HRDC domain"/>
    <property type="match status" value="1"/>
</dbReference>
<dbReference type="GO" id="GO:0000175">
    <property type="term" value="F:3'-5'-RNA exonuclease activity"/>
    <property type="evidence" value="ECO:0007669"/>
    <property type="project" value="InterPro"/>
</dbReference>
<keyword evidence="2" id="KW-0698">rRNA processing</keyword>
<dbReference type="GO" id="GO:0071035">
    <property type="term" value="P:nuclear polyadenylation-dependent rRNA catabolic process"/>
    <property type="evidence" value="ECO:0007669"/>
    <property type="project" value="TreeGrafter"/>
</dbReference>
<feature type="domain" description="HRDC" evidence="7">
    <location>
        <begin position="542"/>
        <end position="629"/>
    </location>
</feature>
<dbReference type="FunCoup" id="A0A0C3J0T9">
    <property type="interactions" value="815"/>
</dbReference>
<dbReference type="Proteomes" id="UP000054217">
    <property type="component" value="Unassembled WGS sequence"/>
</dbReference>
<dbReference type="Pfam" id="PF00570">
    <property type="entry name" value="HRDC"/>
    <property type="match status" value="1"/>
</dbReference>
<dbReference type="InterPro" id="IPR010997">
    <property type="entry name" value="HRDC-like_sf"/>
</dbReference>
<dbReference type="HOGENOM" id="CLU_010129_3_0_1"/>
<dbReference type="InterPro" id="IPR044876">
    <property type="entry name" value="HRDC_dom_sf"/>
</dbReference>
<reference evidence="8 9" key="1">
    <citation type="submission" date="2014-04" db="EMBL/GenBank/DDBJ databases">
        <authorList>
            <consortium name="DOE Joint Genome Institute"/>
            <person name="Kuo A."/>
            <person name="Kohler A."/>
            <person name="Costa M.D."/>
            <person name="Nagy L.G."/>
            <person name="Floudas D."/>
            <person name="Copeland A."/>
            <person name="Barry K.W."/>
            <person name="Cichocki N."/>
            <person name="Veneault-Fourrey C."/>
            <person name="LaButti K."/>
            <person name="Lindquist E.A."/>
            <person name="Lipzen A."/>
            <person name="Lundell T."/>
            <person name="Morin E."/>
            <person name="Murat C."/>
            <person name="Sun H."/>
            <person name="Tunlid A."/>
            <person name="Henrissat B."/>
            <person name="Grigoriev I.V."/>
            <person name="Hibbett D.S."/>
            <person name="Martin F."/>
            <person name="Nordberg H.P."/>
            <person name="Cantor M.N."/>
            <person name="Hua S.X."/>
        </authorList>
    </citation>
    <scope>NUCLEOTIDE SEQUENCE [LARGE SCALE GENOMIC DNA]</scope>
    <source>
        <strain evidence="8 9">Marx 270</strain>
    </source>
</reference>
<protein>
    <recommendedName>
        <fullName evidence="7">HRDC domain-containing protein</fullName>
    </recommendedName>
</protein>
<dbReference type="GO" id="GO:0003727">
    <property type="term" value="F:single-stranded RNA binding"/>
    <property type="evidence" value="ECO:0007669"/>
    <property type="project" value="TreeGrafter"/>
</dbReference>
<accession>A0A0C3J0T9</accession>
<dbReference type="Pfam" id="PF01612">
    <property type="entry name" value="DNA_pol_A_exo1"/>
    <property type="match status" value="1"/>
</dbReference>
<dbReference type="GO" id="GO:0071040">
    <property type="term" value="P:nuclear polyadenylation-dependent antisense transcript catabolic process"/>
    <property type="evidence" value="ECO:0007669"/>
    <property type="project" value="TreeGrafter"/>
</dbReference>
<evidence type="ECO:0000256" key="6">
    <source>
        <dbReference type="SAM" id="MobiDB-lite"/>
    </source>
</evidence>
<gene>
    <name evidence="8" type="ORF">M404DRAFT_147071</name>
</gene>
<keyword evidence="4" id="KW-0539">Nucleus</keyword>
<dbReference type="SUPFAM" id="SSF53098">
    <property type="entry name" value="Ribonuclease H-like"/>
    <property type="match status" value="1"/>
</dbReference>
<dbReference type="GO" id="GO:0000176">
    <property type="term" value="C:nuclear exosome (RNase complex)"/>
    <property type="evidence" value="ECO:0007669"/>
    <property type="project" value="InterPro"/>
</dbReference>
<dbReference type="SMART" id="SM00341">
    <property type="entry name" value="HRDC"/>
    <property type="match status" value="1"/>
</dbReference>
<reference evidence="9" key="2">
    <citation type="submission" date="2015-01" db="EMBL/GenBank/DDBJ databases">
        <title>Evolutionary Origins and Diversification of the Mycorrhizal Mutualists.</title>
        <authorList>
            <consortium name="DOE Joint Genome Institute"/>
            <consortium name="Mycorrhizal Genomics Consortium"/>
            <person name="Kohler A."/>
            <person name="Kuo A."/>
            <person name="Nagy L.G."/>
            <person name="Floudas D."/>
            <person name="Copeland A."/>
            <person name="Barry K.W."/>
            <person name="Cichocki N."/>
            <person name="Veneault-Fourrey C."/>
            <person name="LaButti K."/>
            <person name="Lindquist E.A."/>
            <person name="Lipzen A."/>
            <person name="Lundell T."/>
            <person name="Morin E."/>
            <person name="Murat C."/>
            <person name="Riley R."/>
            <person name="Ohm R."/>
            <person name="Sun H."/>
            <person name="Tunlid A."/>
            <person name="Henrissat B."/>
            <person name="Grigoriev I.V."/>
            <person name="Hibbett D.S."/>
            <person name="Martin F."/>
        </authorList>
    </citation>
    <scope>NUCLEOTIDE SEQUENCE [LARGE SCALE GENOMIC DNA]</scope>
    <source>
        <strain evidence="9">Marx 270</strain>
    </source>
</reference>
<feature type="region of interest" description="Disordered" evidence="6">
    <location>
        <begin position="811"/>
        <end position="912"/>
    </location>
</feature>
<dbReference type="PANTHER" id="PTHR12124">
    <property type="entry name" value="POLYMYOSITIS/SCLERODERMA AUTOANTIGEN-RELATED"/>
    <property type="match status" value="1"/>
</dbReference>
<dbReference type="InterPro" id="IPR012337">
    <property type="entry name" value="RNaseH-like_sf"/>
</dbReference>
<feature type="compositionally biased region" description="Basic and acidic residues" evidence="6">
    <location>
        <begin position="860"/>
        <end position="873"/>
    </location>
</feature>
<comment type="similarity">
    <text evidence="5">Belongs to the exosome component 10/RRP6 family.</text>
</comment>
<dbReference type="PROSITE" id="PS50967">
    <property type="entry name" value="HRDC"/>
    <property type="match status" value="1"/>
</dbReference>
<dbReference type="GO" id="GO:0071051">
    <property type="term" value="P:poly(A)-dependent snoRNA 3'-end processing"/>
    <property type="evidence" value="ECO:0007669"/>
    <property type="project" value="TreeGrafter"/>
</dbReference>
<evidence type="ECO:0000256" key="5">
    <source>
        <dbReference type="ARBA" id="ARBA00043957"/>
    </source>
</evidence>
<evidence type="ECO:0000256" key="3">
    <source>
        <dbReference type="ARBA" id="ARBA00022835"/>
    </source>
</evidence>
<dbReference type="GO" id="GO:0071036">
    <property type="term" value="P:nuclear polyadenylation-dependent snoRNA catabolic process"/>
    <property type="evidence" value="ECO:0007669"/>
    <property type="project" value="TreeGrafter"/>
</dbReference>
<dbReference type="SUPFAM" id="SSF47819">
    <property type="entry name" value="HRDC-like"/>
    <property type="match status" value="1"/>
</dbReference>
<dbReference type="InterPro" id="IPR045092">
    <property type="entry name" value="Rrp6-like"/>
</dbReference>
<dbReference type="Pfam" id="PF08066">
    <property type="entry name" value="PMC2NT"/>
    <property type="match status" value="1"/>
</dbReference>
<sequence length="912" mass="101167">MTIITRDNFETCSNALQATALDATSLAASSLPPDLAFHRSMDQSLAHDLDSLSTRVLELTNRIIRLSNKDNAANFGRLEDEEDVVDEFSRNVVDAMEGMLERTDSALDEFLGRKKAPAIQVPDTLPDSRRKNEPKKRVLPRGRLDPTITHASHLPKPQLKFRYLHPNTDESPYIPAALIAHKWCAKVPLGYIFEDNFSRSEQSIQNEEDGEAEKKKRTLHPYYYELMHPAYPDHIFDPPSNPVRPSSLEGLSKTTSPSRPFTFVANSKDFLSFANTLTSVTELAVDLEHHSYRSYRGFLALMQVSTRQEDFIIDLLVPDIREGLRQRKGKPPAKSEDEKMANDAGEIVARIFADPTVVKVFHGADSDIVWLQQDFNIFVVGLFDTFHASKLLELSKHSLANLLETYCEFVPDKRYQLADWRIRPLPVEMLAYAQSDTHFLLYIYDRLRLALVEKATSQFASDSSPDSMPTATGSGTDPYTFIRSVLARSARTSLRLYEVEAYDALGGSGSGGWDTLARKWNKVALTASGGLDYNSNNGNGITSVSVAVYRAIHRWREDVAREEDESTRYVLPTHHLFLMAERPPSSSSDLVSLFDRAGGGIGAVPPVLRRRTGELVDAVKSAIDSVAVTLKQSTEPEVAETATGGVSADVSSTVPSSRNNEIVSTDIESRLWSIPASSPCSVTSRSILFSSTQAKASAFHQAIAYTAAHSTSTLMPNATDRFRGIAERIHRTLVIAPVVSVPTTIAKVCFTSNTSRPLNVTLHEMGKPTSTPCEPAGQIEIPFVPEHQRQSRSSVHPYAPIEDDTIVVVGQAGARQRKRKRERNKGTISQTRSDSAAVGGDREAEVEAFDYSSVPNLLDGGDKKERTSEENDRKKKKPRQSKVSRPPMQANIRAGPRDQREVKSGNKTHTFK</sequence>
<evidence type="ECO:0000256" key="1">
    <source>
        <dbReference type="ARBA" id="ARBA00004123"/>
    </source>
</evidence>
<name>A0A0C3J0T9_PISTI</name>
<dbReference type="EMBL" id="KN831980">
    <property type="protein sequence ID" value="KIO02693.1"/>
    <property type="molecule type" value="Genomic_DNA"/>
</dbReference>
<dbReference type="InterPro" id="IPR036397">
    <property type="entry name" value="RNaseH_sf"/>
</dbReference>
<evidence type="ECO:0000313" key="9">
    <source>
        <dbReference type="Proteomes" id="UP000054217"/>
    </source>
</evidence>
<evidence type="ECO:0000256" key="4">
    <source>
        <dbReference type="ARBA" id="ARBA00023242"/>
    </source>
</evidence>
<dbReference type="GO" id="GO:0071044">
    <property type="term" value="P:histone mRNA catabolic process"/>
    <property type="evidence" value="ECO:0007669"/>
    <property type="project" value="TreeGrafter"/>
</dbReference>
<dbReference type="GO" id="GO:0005730">
    <property type="term" value="C:nucleolus"/>
    <property type="evidence" value="ECO:0007669"/>
    <property type="project" value="TreeGrafter"/>
</dbReference>
<dbReference type="Gene3D" id="3.30.420.10">
    <property type="entry name" value="Ribonuclease H-like superfamily/Ribonuclease H"/>
    <property type="match status" value="1"/>
</dbReference>
<organism evidence="8 9">
    <name type="scientific">Pisolithus tinctorius Marx 270</name>
    <dbReference type="NCBI Taxonomy" id="870435"/>
    <lineage>
        <taxon>Eukaryota</taxon>
        <taxon>Fungi</taxon>
        <taxon>Dikarya</taxon>
        <taxon>Basidiomycota</taxon>
        <taxon>Agaricomycotina</taxon>
        <taxon>Agaricomycetes</taxon>
        <taxon>Agaricomycetidae</taxon>
        <taxon>Boletales</taxon>
        <taxon>Sclerodermatineae</taxon>
        <taxon>Pisolithaceae</taxon>
        <taxon>Pisolithus</taxon>
    </lineage>
</organism>
<dbReference type="PANTHER" id="PTHR12124:SF47">
    <property type="entry name" value="EXOSOME COMPONENT 10"/>
    <property type="match status" value="1"/>
</dbReference>
<comment type="subcellular location">
    <subcellularLocation>
        <location evidence="1">Nucleus</location>
    </subcellularLocation>
</comment>
<keyword evidence="3" id="KW-0271">Exosome</keyword>
<dbReference type="AlphaFoldDB" id="A0A0C3J0T9"/>
<proteinExistence type="inferred from homology"/>
<dbReference type="InterPro" id="IPR012588">
    <property type="entry name" value="Exosome-assoc_fac_Rrp6_N"/>
</dbReference>
<dbReference type="GO" id="GO:0071039">
    <property type="term" value="P:nuclear polyadenylation-dependent CUT catabolic process"/>
    <property type="evidence" value="ECO:0007669"/>
    <property type="project" value="TreeGrafter"/>
</dbReference>